<organism evidence="1 2">
    <name type="scientific">candidate division WOR-1 bacterium RIFOXYB2_FULL_37_13</name>
    <dbReference type="NCBI Taxonomy" id="1802579"/>
    <lineage>
        <taxon>Bacteria</taxon>
        <taxon>Bacillati</taxon>
        <taxon>Saganbacteria</taxon>
    </lineage>
</organism>
<dbReference type="InterPro" id="IPR016024">
    <property type="entry name" value="ARM-type_fold"/>
</dbReference>
<evidence type="ECO:0000313" key="1">
    <source>
        <dbReference type="EMBL" id="OGC25064.1"/>
    </source>
</evidence>
<dbReference type="SUPFAM" id="SSF48371">
    <property type="entry name" value="ARM repeat"/>
    <property type="match status" value="1"/>
</dbReference>
<evidence type="ECO:0000313" key="2">
    <source>
        <dbReference type="Proteomes" id="UP000178417"/>
    </source>
</evidence>
<reference evidence="1 2" key="1">
    <citation type="journal article" date="2016" name="Nat. Commun.">
        <title>Thousands of microbial genomes shed light on interconnected biogeochemical processes in an aquifer system.</title>
        <authorList>
            <person name="Anantharaman K."/>
            <person name="Brown C.T."/>
            <person name="Hug L.A."/>
            <person name="Sharon I."/>
            <person name="Castelle C.J."/>
            <person name="Probst A.J."/>
            <person name="Thomas B.C."/>
            <person name="Singh A."/>
            <person name="Wilkins M.J."/>
            <person name="Karaoz U."/>
            <person name="Brodie E.L."/>
            <person name="Williams K.H."/>
            <person name="Hubbard S.S."/>
            <person name="Banfield J.F."/>
        </authorList>
    </citation>
    <scope>NUCLEOTIDE SEQUENCE [LARGE SCALE GENOMIC DNA]</scope>
</reference>
<sequence length="378" mass="43202">MLAQIGGKKDDIKEEVIKLALEYKLMSQYTSLVAVDEEILERSAHLLPQTVYIPVPMPEGVSFTGVFGSPQGYDGEYVSSISGSFAQEDLETTKVKRNKDESYQEQASGKYIIQVGKKDYQNFIKCLKEIENDKDGKVILKYLKDKDQSIVASAIKEGTTRLKLNALVPDLANLLLKGDPTKQYLVMRESAFGLYRLSVANPKMKEPIQMIFAEVIKKNYPKNVGEPSFDLEQVIHQTALRSLFGYKWDDIYPYVKNIWDKTKDNDLKVISAYLLLSRVNKYSYEVATKVLDDRRYSGAEYSDLRKASIKAIFRFNQNSNTFNYKVSLDYWLSYLKRESSWQVRKELAAKLIHILGANNAQIKKTVLSDPHPEVRGLI</sequence>
<dbReference type="EMBL" id="MEUB01000004">
    <property type="protein sequence ID" value="OGC25064.1"/>
    <property type="molecule type" value="Genomic_DNA"/>
</dbReference>
<gene>
    <name evidence="1" type="ORF">A2310_00145</name>
</gene>
<accession>A0A1F4SXB2</accession>
<protein>
    <submittedName>
        <fullName evidence="1">Uncharacterized protein</fullName>
    </submittedName>
</protein>
<dbReference type="Proteomes" id="UP000178417">
    <property type="component" value="Unassembled WGS sequence"/>
</dbReference>
<dbReference type="STRING" id="1802579.A2310_00145"/>
<dbReference type="AlphaFoldDB" id="A0A1F4SXB2"/>
<proteinExistence type="predicted"/>
<name>A0A1F4SXB2_UNCSA</name>
<comment type="caution">
    <text evidence="1">The sequence shown here is derived from an EMBL/GenBank/DDBJ whole genome shotgun (WGS) entry which is preliminary data.</text>
</comment>